<keyword evidence="2" id="KW-1185">Reference proteome</keyword>
<dbReference type="EMBL" id="AZBU02000010">
    <property type="protein sequence ID" value="TKR62722.1"/>
    <property type="molecule type" value="Genomic_DNA"/>
</dbReference>
<protein>
    <submittedName>
        <fullName evidence="1">Uncharacterized protein</fullName>
    </submittedName>
</protein>
<sequence length="72" mass="8185">MVPSTTNTSAQQRASSSVPSIIANPAIFSWISPLVSRRLEETKECLVRLWKTILFFVLSDKTVFFLINWPTL</sequence>
<reference evidence="1 2" key="2">
    <citation type="journal article" date="2019" name="G3 (Bethesda)">
        <title>Hybrid Assembly of the Genome of the Entomopathogenic Nematode Steinernema carpocapsae Identifies the X-Chromosome.</title>
        <authorList>
            <person name="Serra L."/>
            <person name="Macchietto M."/>
            <person name="Macias-Munoz A."/>
            <person name="McGill C.J."/>
            <person name="Rodriguez I.M."/>
            <person name="Rodriguez B."/>
            <person name="Murad R."/>
            <person name="Mortazavi A."/>
        </authorList>
    </citation>
    <scope>NUCLEOTIDE SEQUENCE [LARGE SCALE GENOMIC DNA]</scope>
    <source>
        <strain evidence="1 2">ALL</strain>
    </source>
</reference>
<reference evidence="1 2" key="1">
    <citation type="journal article" date="2015" name="Genome Biol.">
        <title>Comparative genomics of Steinernema reveals deeply conserved gene regulatory networks.</title>
        <authorList>
            <person name="Dillman A.R."/>
            <person name="Macchietto M."/>
            <person name="Porter C.F."/>
            <person name="Rogers A."/>
            <person name="Williams B."/>
            <person name="Antoshechkin I."/>
            <person name="Lee M.M."/>
            <person name="Goodwin Z."/>
            <person name="Lu X."/>
            <person name="Lewis E.E."/>
            <person name="Goodrich-Blair H."/>
            <person name="Stock S.P."/>
            <person name="Adams B.J."/>
            <person name="Sternberg P.W."/>
            <person name="Mortazavi A."/>
        </authorList>
    </citation>
    <scope>NUCLEOTIDE SEQUENCE [LARGE SCALE GENOMIC DNA]</scope>
    <source>
        <strain evidence="1 2">ALL</strain>
    </source>
</reference>
<evidence type="ECO:0000313" key="1">
    <source>
        <dbReference type="EMBL" id="TKR62722.1"/>
    </source>
</evidence>
<name>A0A4U5M243_STECR</name>
<dbReference type="Proteomes" id="UP000298663">
    <property type="component" value="Unassembled WGS sequence"/>
</dbReference>
<organism evidence="1 2">
    <name type="scientific">Steinernema carpocapsae</name>
    <name type="common">Entomopathogenic nematode</name>
    <dbReference type="NCBI Taxonomy" id="34508"/>
    <lineage>
        <taxon>Eukaryota</taxon>
        <taxon>Metazoa</taxon>
        <taxon>Ecdysozoa</taxon>
        <taxon>Nematoda</taxon>
        <taxon>Chromadorea</taxon>
        <taxon>Rhabditida</taxon>
        <taxon>Tylenchina</taxon>
        <taxon>Panagrolaimomorpha</taxon>
        <taxon>Strongyloidoidea</taxon>
        <taxon>Steinernematidae</taxon>
        <taxon>Steinernema</taxon>
    </lineage>
</organism>
<dbReference type="AlphaFoldDB" id="A0A4U5M243"/>
<evidence type="ECO:0000313" key="2">
    <source>
        <dbReference type="Proteomes" id="UP000298663"/>
    </source>
</evidence>
<accession>A0A4U5M243</accession>
<comment type="caution">
    <text evidence="1">The sequence shown here is derived from an EMBL/GenBank/DDBJ whole genome shotgun (WGS) entry which is preliminary data.</text>
</comment>
<proteinExistence type="predicted"/>
<gene>
    <name evidence="1" type="ORF">L596_026643</name>
</gene>